<dbReference type="Gene3D" id="3.60.21.60">
    <property type="match status" value="2"/>
</dbReference>
<comment type="subcellular location">
    <subcellularLocation>
        <location evidence="1 6">Nucleus</location>
    </subcellularLocation>
</comment>
<dbReference type="GO" id="GO:0003677">
    <property type="term" value="F:DNA binding"/>
    <property type="evidence" value="ECO:0007669"/>
    <property type="project" value="InterPro"/>
</dbReference>
<reference evidence="10 11" key="1">
    <citation type="submission" date="2014-12" db="EMBL/GenBank/DDBJ databases">
        <authorList>
            <person name="Neuveglise Cecile"/>
        </authorList>
    </citation>
    <scope>NUCLEOTIDE SEQUENCE [LARGE SCALE GENOMIC DNA]</scope>
    <source>
        <strain evidence="10 11">CBS 12615</strain>
    </source>
</reference>
<dbReference type="GO" id="GO:0003887">
    <property type="term" value="F:DNA-directed DNA polymerase activity"/>
    <property type="evidence" value="ECO:0007669"/>
    <property type="project" value="EnsemblFungi"/>
</dbReference>
<dbReference type="InterPro" id="IPR007185">
    <property type="entry name" value="DNA_pol_a/d/e_bsu"/>
</dbReference>
<dbReference type="PIRSF" id="PIRSF018300">
    <property type="entry name" value="DNA_pol_alph_2"/>
    <property type="match status" value="1"/>
</dbReference>
<dbReference type="GO" id="GO:0005658">
    <property type="term" value="C:alpha DNA polymerase:primase complex"/>
    <property type="evidence" value="ECO:0007669"/>
    <property type="project" value="EnsemblFungi"/>
</dbReference>
<evidence type="ECO:0000256" key="2">
    <source>
        <dbReference type="ARBA" id="ARBA00007299"/>
    </source>
</evidence>
<evidence type="ECO:0000259" key="9">
    <source>
        <dbReference type="Pfam" id="PF22062"/>
    </source>
</evidence>
<name>A0A0C7NDQ6_9SACH</name>
<dbReference type="Pfam" id="PF22062">
    <property type="entry name" value="OB_DPOA2"/>
    <property type="match status" value="1"/>
</dbReference>
<evidence type="ECO:0000259" key="8">
    <source>
        <dbReference type="Pfam" id="PF04042"/>
    </source>
</evidence>
<proteinExistence type="inferred from homology"/>
<comment type="similarity">
    <text evidence="2 6">Belongs to the DNA polymerase alpha subunit B family.</text>
</comment>
<dbReference type="GO" id="GO:0006270">
    <property type="term" value="P:DNA replication initiation"/>
    <property type="evidence" value="ECO:0007669"/>
    <property type="project" value="EnsemblFungi"/>
</dbReference>
<dbReference type="EMBL" id="LN736368">
    <property type="protein sequence ID" value="CEP63829.1"/>
    <property type="molecule type" value="Genomic_DNA"/>
</dbReference>
<accession>A0A0C7NDQ6</accession>
<evidence type="ECO:0000256" key="7">
    <source>
        <dbReference type="SAM" id="MobiDB-lite"/>
    </source>
</evidence>
<dbReference type="AlphaFoldDB" id="A0A0C7NDQ6"/>
<evidence type="ECO:0000256" key="3">
    <source>
        <dbReference type="ARBA" id="ARBA00018596"/>
    </source>
</evidence>
<sequence length="656" mass="72434">MTQSNELVVKFGRSVDNPTILGALEDLCKIYSLDADELYIRWEQYSYQKQKKLEDLDLEAISAFKHAIQQQVEKKANSMGQSSSASSSAVKKTKNLKPTMSSPSLFGLGIPKTPTVKKRRVDFTPTVLKDENSPVASSAGQNDAFFTPSMGLNSIKQSPSSVSAMRLNNPDPGKTVDTLNLANMEEARGIDLEKSNNIKLAPYFEASKFHFRTMRQNLLDAADVLDEQIEIFSNIIQEHYKIPASDIGDPSVQSRSEIIAVGRIVADSPTADGILNTESLALETSRLTGIGRRIQLNLGQIKELTLFPGQIVGLKGKNANGEYFVVEEILQIPQLNFPVSTGSELQAFSEAIGHSTTKVVVTKGPYTSSSSLDYSNLADFVKRINTEIRPNVVVMFGPFVDVTHPLISSGKIGDFPNLKSQPKTLDEIFTKVVTPILKEISPVIQVALIPSTLDAISNHAAYPQDLFDRKQLQLPKNFKCYTNPSTFQLNETLIACSNADAFKDTKEIVKGGNTSLKNRFDRIAEHILSQRRFYPAFPGGLKRRKVRSENGGETWEHASGVDIDVPYMGLTEFSGNINPDVILMPSELTHFARVVQNVLFINPGSFIRSSGVRGTYAQISITPPDLQDGTLTKVEDDADVYLHNIWKRSRVDIITA</sequence>
<evidence type="ECO:0000256" key="1">
    <source>
        <dbReference type="ARBA" id="ARBA00004123"/>
    </source>
</evidence>
<evidence type="ECO:0000256" key="6">
    <source>
        <dbReference type="PIRNR" id="PIRNR018300"/>
    </source>
</evidence>
<dbReference type="Pfam" id="PF04042">
    <property type="entry name" value="DNA_pol_E_B"/>
    <property type="match status" value="1"/>
</dbReference>
<evidence type="ECO:0000313" key="11">
    <source>
        <dbReference type="Proteomes" id="UP000054304"/>
    </source>
</evidence>
<dbReference type="InterPro" id="IPR043034">
    <property type="entry name" value="DNA_pol_alpha_B_N_sf"/>
</dbReference>
<keyword evidence="4 6" id="KW-0235">DNA replication</keyword>
<dbReference type="RefSeq" id="XP_022630041.1">
    <property type="nucleotide sequence ID" value="XM_022770730.1"/>
</dbReference>
<feature type="region of interest" description="Disordered" evidence="7">
    <location>
        <begin position="75"/>
        <end position="97"/>
    </location>
</feature>
<dbReference type="InterPro" id="IPR054300">
    <property type="entry name" value="OB_DPOA2"/>
</dbReference>
<dbReference type="InterPro" id="IPR016722">
    <property type="entry name" value="DNA_pol_alpha_bsu"/>
</dbReference>
<dbReference type="OrthoDB" id="336885at2759"/>
<feature type="domain" description="DNA polymerase alpha subunit B OB" evidence="9">
    <location>
        <begin position="223"/>
        <end position="331"/>
    </location>
</feature>
<dbReference type="Gene3D" id="1.10.8.530">
    <property type="entry name" value="DNA polymerase alpha-primase, subunit B, N-terminal domain"/>
    <property type="match status" value="1"/>
</dbReference>
<organism evidence="10 11">
    <name type="scientific">Lachancea lanzarotensis</name>
    <dbReference type="NCBI Taxonomy" id="1245769"/>
    <lineage>
        <taxon>Eukaryota</taxon>
        <taxon>Fungi</taxon>
        <taxon>Dikarya</taxon>
        <taxon>Ascomycota</taxon>
        <taxon>Saccharomycotina</taxon>
        <taxon>Saccharomycetes</taxon>
        <taxon>Saccharomycetales</taxon>
        <taxon>Saccharomycetaceae</taxon>
        <taxon>Lachancea</taxon>
    </lineage>
</organism>
<evidence type="ECO:0000256" key="5">
    <source>
        <dbReference type="ARBA" id="ARBA00023242"/>
    </source>
</evidence>
<dbReference type="Proteomes" id="UP000054304">
    <property type="component" value="Unassembled WGS sequence"/>
</dbReference>
<comment type="function">
    <text evidence="6">Accessory subunit of the DNA polymerase alpha complex (also known as the alpha DNA polymerase-primase complex) which plays an essential role in the initiation of DNA synthesis.</text>
</comment>
<dbReference type="HOGENOM" id="CLU_014923_1_0_1"/>
<dbReference type="GeneID" id="34687350"/>
<evidence type="ECO:0000313" key="10">
    <source>
        <dbReference type="EMBL" id="CEP63829.1"/>
    </source>
</evidence>
<gene>
    <name evidence="10" type="ORF">LALA0_S09e03444g</name>
</gene>
<feature type="domain" description="DNA polymerase alpha/delta/epsilon subunit B" evidence="8">
    <location>
        <begin position="359"/>
        <end position="592"/>
    </location>
</feature>
<dbReference type="GO" id="GO:0005635">
    <property type="term" value="C:nuclear envelope"/>
    <property type="evidence" value="ECO:0007669"/>
    <property type="project" value="EnsemblFungi"/>
</dbReference>
<dbReference type="PANTHER" id="PTHR23061:SF12">
    <property type="entry name" value="DNA POLYMERASE ALPHA SUBUNIT B"/>
    <property type="match status" value="1"/>
</dbReference>
<keyword evidence="11" id="KW-1185">Reference proteome</keyword>
<keyword evidence="5 6" id="KW-0539">Nucleus</keyword>
<dbReference type="PANTHER" id="PTHR23061">
    <property type="entry name" value="DNA POLYMERASE 2 ALPHA 70 KDA SUBUNIT"/>
    <property type="match status" value="1"/>
</dbReference>
<dbReference type="STRING" id="1245769.A0A0C7NDQ6"/>
<dbReference type="GO" id="GO:0016233">
    <property type="term" value="P:telomere capping"/>
    <property type="evidence" value="ECO:0007669"/>
    <property type="project" value="EnsemblFungi"/>
</dbReference>
<evidence type="ECO:0000256" key="4">
    <source>
        <dbReference type="ARBA" id="ARBA00022705"/>
    </source>
</evidence>
<protein>
    <recommendedName>
        <fullName evidence="3 6">DNA polymerase alpha subunit B</fullName>
    </recommendedName>
</protein>